<comment type="caution">
    <text evidence="2">The sequence shown here is derived from an EMBL/GenBank/DDBJ whole genome shotgun (WGS) entry which is preliminary data.</text>
</comment>
<accession>A0AAV3NX03</accession>
<dbReference type="PANTHER" id="PTHR33223:SF8">
    <property type="entry name" value="OS04G0172440 PROTEIN"/>
    <property type="match status" value="1"/>
</dbReference>
<protein>
    <recommendedName>
        <fullName evidence="4">Retrotransposon gag domain-containing protein</fullName>
    </recommendedName>
</protein>
<sequence length="330" mass="38468">MSFTARLNAIPMPVGFILPQFKQYNGIRDPHKHLKGFLAQMTITTNDMDMYSKAFPNSLTGAGLDWHMELPPNSIDSYDHMADAFISKYNTSITNKKDERSLMDLQHHKALILDTSLTKDELTKVINKHIDLKTLQRKEAPYGDLWEKLNRKDLQGPSKKTQTCDRPRDRGQNFKKRPYSPPRREMVRYTQPGVQQPMVGQIPLRFSISEIYSQMTNKKLLPKPPRMRGQEANKDKSRYCEYHREYGCDTDECRMLKVEMEKLIKRGYLKEFVDTRGRPQPRPRSPQRENRNFPRPRGASPLREENRNRREPSPRLAGRIDTISGRHAGG</sequence>
<dbReference type="Proteomes" id="UP001454036">
    <property type="component" value="Unassembled WGS sequence"/>
</dbReference>
<evidence type="ECO:0000313" key="3">
    <source>
        <dbReference type="Proteomes" id="UP001454036"/>
    </source>
</evidence>
<feature type="compositionally biased region" description="Basic and acidic residues" evidence="1">
    <location>
        <begin position="302"/>
        <end position="313"/>
    </location>
</feature>
<proteinExistence type="predicted"/>
<evidence type="ECO:0008006" key="4">
    <source>
        <dbReference type="Google" id="ProtNLM"/>
    </source>
</evidence>
<dbReference type="EMBL" id="BAABME010000376">
    <property type="protein sequence ID" value="GAA0142242.1"/>
    <property type="molecule type" value="Genomic_DNA"/>
</dbReference>
<evidence type="ECO:0000256" key="1">
    <source>
        <dbReference type="SAM" id="MobiDB-lite"/>
    </source>
</evidence>
<dbReference type="AlphaFoldDB" id="A0AAV3NX03"/>
<organism evidence="2 3">
    <name type="scientific">Lithospermum erythrorhizon</name>
    <name type="common">Purple gromwell</name>
    <name type="synonym">Lithospermum officinale var. erythrorhizon</name>
    <dbReference type="NCBI Taxonomy" id="34254"/>
    <lineage>
        <taxon>Eukaryota</taxon>
        <taxon>Viridiplantae</taxon>
        <taxon>Streptophyta</taxon>
        <taxon>Embryophyta</taxon>
        <taxon>Tracheophyta</taxon>
        <taxon>Spermatophyta</taxon>
        <taxon>Magnoliopsida</taxon>
        <taxon>eudicotyledons</taxon>
        <taxon>Gunneridae</taxon>
        <taxon>Pentapetalae</taxon>
        <taxon>asterids</taxon>
        <taxon>lamiids</taxon>
        <taxon>Boraginales</taxon>
        <taxon>Boraginaceae</taxon>
        <taxon>Boraginoideae</taxon>
        <taxon>Lithospermeae</taxon>
        <taxon>Lithospermum</taxon>
    </lineage>
</organism>
<gene>
    <name evidence="2" type="ORF">LIER_03188</name>
</gene>
<feature type="region of interest" description="Disordered" evidence="1">
    <location>
        <begin position="151"/>
        <end position="181"/>
    </location>
</feature>
<reference evidence="2 3" key="1">
    <citation type="submission" date="2024-01" db="EMBL/GenBank/DDBJ databases">
        <title>The complete chloroplast genome sequence of Lithospermum erythrorhizon: insights into the phylogenetic relationship among Boraginaceae species and the maternal lineages of purple gromwells.</title>
        <authorList>
            <person name="Okada T."/>
            <person name="Watanabe K."/>
        </authorList>
    </citation>
    <scope>NUCLEOTIDE SEQUENCE [LARGE SCALE GENOMIC DNA]</scope>
</reference>
<feature type="compositionally biased region" description="Basic and acidic residues" evidence="1">
    <location>
        <begin position="162"/>
        <end position="172"/>
    </location>
</feature>
<feature type="region of interest" description="Disordered" evidence="1">
    <location>
        <begin position="272"/>
        <end position="330"/>
    </location>
</feature>
<keyword evidence="3" id="KW-1185">Reference proteome</keyword>
<dbReference type="PANTHER" id="PTHR33223">
    <property type="entry name" value="CCHC-TYPE DOMAIN-CONTAINING PROTEIN"/>
    <property type="match status" value="1"/>
</dbReference>
<name>A0AAV3NX03_LITER</name>
<evidence type="ECO:0000313" key="2">
    <source>
        <dbReference type="EMBL" id="GAA0142242.1"/>
    </source>
</evidence>